<evidence type="ECO:0000256" key="1">
    <source>
        <dbReference type="SAM" id="MobiDB-lite"/>
    </source>
</evidence>
<evidence type="ECO:0000313" key="2">
    <source>
        <dbReference type="EMBL" id="KAF8884753.1"/>
    </source>
</evidence>
<gene>
    <name evidence="2" type="ORF">CPB84DRAFT_1788965</name>
</gene>
<proteinExistence type="predicted"/>
<reference evidence="2" key="1">
    <citation type="submission" date="2020-11" db="EMBL/GenBank/DDBJ databases">
        <authorList>
            <consortium name="DOE Joint Genome Institute"/>
            <person name="Ahrendt S."/>
            <person name="Riley R."/>
            <person name="Andreopoulos W."/>
            <person name="LaButti K."/>
            <person name="Pangilinan J."/>
            <person name="Ruiz-duenas F.J."/>
            <person name="Barrasa J.M."/>
            <person name="Sanchez-Garcia M."/>
            <person name="Camarero S."/>
            <person name="Miyauchi S."/>
            <person name="Serrano A."/>
            <person name="Linde D."/>
            <person name="Babiker R."/>
            <person name="Drula E."/>
            <person name="Ayuso-Fernandez I."/>
            <person name="Pacheco R."/>
            <person name="Padilla G."/>
            <person name="Ferreira P."/>
            <person name="Barriuso J."/>
            <person name="Kellner H."/>
            <person name="Castanera R."/>
            <person name="Alfaro M."/>
            <person name="Ramirez L."/>
            <person name="Pisabarro A.G."/>
            <person name="Kuo A."/>
            <person name="Tritt A."/>
            <person name="Lipzen A."/>
            <person name="He G."/>
            <person name="Yan M."/>
            <person name="Ng V."/>
            <person name="Cullen D."/>
            <person name="Martin F."/>
            <person name="Rosso M.-N."/>
            <person name="Henrissat B."/>
            <person name="Hibbett D."/>
            <person name="Martinez A.T."/>
            <person name="Grigoriev I.V."/>
        </authorList>
    </citation>
    <scope>NUCLEOTIDE SEQUENCE</scope>
    <source>
        <strain evidence="2">AH 44721</strain>
    </source>
</reference>
<sequence length="231" mass="25185">MFYQLLPISVESMSNNYAFLQGNPPSYNNATAAPRGYGNGGQGPPTLPPAPAQHPAVNQSPNRIFHMGTRCRLVRDETADVSIQNVILKGLNIDDVCNAKVTFPAGTQVIIAGVSSRRVEQQPSPTAPKYALYLTTAKKVAQVYCADLSDLTTNKCTHSNLKSIINTDDMPNKILSSGDVVYVRRAFNGMSVNQPVKITRIATSHLKTAITPSRNIEYNITPLKMQPVELE</sequence>
<keyword evidence="3" id="KW-1185">Reference proteome</keyword>
<dbReference type="AlphaFoldDB" id="A0A9P5TK57"/>
<name>A0A9P5TK57_GYMJU</name>
<accession>A0A9P5TK57</accession>
<dbReference type="EMBL" id="JADNYJ010000106">
    <property type="protein sequence ID" value="KAF8884753.1"/>
    <property type="molecule type" value="Genomic_DNA"/>
</dbReference>
<comment type="caution">
    <text evidence="2">The sequence shown here is derived from an EMBL/GenBank/DDBJ whole genome shotgun (WGS) entry which is preliminary data.</text>
</comment>
<organism evidence="2 3">
    <name type="scientific">Gymnopilus junonius</name>
    <name type="common">Spectacular rustgill mushroom</name>
    <name type="synonym">Gymnopilus spectabilis subsp. junonius</name>
    <dbReference type="NCBI Taxonomy" id="109634"/>
    <lineage>
        <taxon>Eukaryota</taxon>
        <taxon>Fungi</taxon>
        <taxon>Dikarya</taxon>
        <taxon>Basidiomycota</taxon>
        <taxon>Agaricomycotina</taxon>
        <taxon>Agaricomycetes</taxon>
        <taxon>Agaricomycetidae</taxon>
        <taxon>Agaricales</taxon>
        <taxon>Agaricineae</taxon>
        <taxon>Hymenogastraceae</taxon>
        <taxon>Gymnopilus</taxon>
    </lineage>
</organism>
<evidence type="ECO:0000313" key="3">
    <source>
        <dbReference type="Proteomes" id="UP000724874"/>
    </source>
</evidence>
<feature type="region of interest" description="Disordered" evidence="1">
    <location>
        <begin position="30"/>
        <end position="56"/>
    </location>
</feature>
<dbReference type="Proteomes" id="UP000724874">
    <property type="component" value="Unassembled WGS sequence"/>
</dbReference>
<protein>
    <submittedName>
        <fullName evidence="2">Uncharacterized protein</fullName>
    </submittedName>
</protein>